<organism evidence="3">
    <name type="scientific">Alexandrium monilatum</name>
    <dbReference type="NCBI Taxonomy" id="311494"/>
    <lineage>
        <taxon>Eukaryota</taxon>
        <taxon>Sar</taxon>
        <taxon>Alveolata</taxon>
        <taxon>Dinophyceae</taxon>
        <taxon>Gonyaulacales</taxon>
        <taxon>Pyrocystaceae</taxon>
        <taxon>Alexandrium</taxon>
    </lineage>
</organism>
<feature type="signal peptide" evidence="1">
    <location>
        <begin position="1"/>
        <end position="28"/>
    </location>
</feature>
<dbReference type="Gene3D" id="3.90.79.10">
    <property type="entry name" value="Nucleoside Triphosphate Pyrophosphohydrolase"/>
    <property type="match status" value="1"/>
</dbReference>
<name>A0A7S4Q1W7_9DINO</name>
<gene>
    <name evidence="3" type="ORF">AMON00008_LOCUS9129</name>
</gene>
<dbReference type="EMBL" id="HBNR01014120">
    <property type="protein sequence ID" value="CAE4569510.1"/>
    <property type="molecule type" value="Transcribed_RNA"/>
</dbReference>
<dbReference type="Pfam" id="PF00293">
    <property type="entry name" value="NUDIX"/>
    <property type="match status" value="1"/>
</dbReference>
<dbReference type="AlphaFoldDB" id="A0A7S4Q1W7"/>
<dbReference type="InterPro" id="IPR000086">
    <property type="entry name" value="NUDIX_hydrolase_dom"/>
</dbReference>
<feature type="chain" id="PRO_5031443478" description="Nudix hydrolase domain-containing protein" evidence="1">
    <location>
        <begin position="29"/>
        <end position="234"/>
    </location>
</feature>
<sequence>MLCYLARGQAALVAAAALGAAWWGPKLAGLVSGGAEGGPGVVVPRDRSLFYWDERDLRHVTPTAQRIPQDVYAHIVADFIIPCVDVLLEAPDGRFLIVVRKDEPMAGHTWMIGGRMLKGETFFDTALRKVREEVGLDASELQPERVLSVWNTFFNASVHVPRAASEGSTADRAGRGPATQTVNTVVHVTLRDGARSPALDEHHSGFRWVGPSDASLAGLDRYVLAAVQERRRQA</sequence>
<dbReference type="PROSITE" id="PS51462">
    <property type="entry name" value="NUDIX"/>
    <property type="match status" value="1"/>
</dbReference>
<evidence type="ECO:0000313" key="3">
    <source>
        <dbReference type="EMBL" id="CAE4569510.1"/>
    </source>
</evidence>
<keyword evidence="1" id="KW-0732">Signal</keyword>
<accession>A0A7S4Q1W7</accession>
<reference evidence="3" key="1">
    <citation type="submission" date="2021-01" db="EMBL/GenBank/DDBJ databases">
        <authorList>
            <person name="Corre E."/>
            <person name="Pelletier E."/>
            <person name="Niang G."/>
            <person name="Scheremetjew M."/>
            <person name="Finn R."/>
            <person name="Kale V."/>
            <person name="Holt S."/>
            <person name="Cochrane G."/>
            <person name="Meng A."/>
            <person name="Brown T."/>
            <person name="Cohen L."/>
        </authorList>
    </citation>
    <scope>NUCLEOTIDE SEQUENCE</scope>
    <source>
        <strain evidence="3">CCMP3105</strain>
    </source>
</reference>
<evidence type="ECO:0000259" key="2">
    <source>
        <dbReference type="PROSITE" id="PS51462"/>
    </source>
</evidence>
<dbReference type="PANTHER" id="PTHR43736:SF1">
    <property type="entry name" value="DIHYDRONEOPTERIN TRIPHOSPHATE DIPHOSPHATASE"/>
    <property type="match status" value="1"/>
</dbReference>
<proteinExistence type="predicted"/>
<feature type="domain" description="Nudix hydrolase" evidence="2">
    <location>
        <begin position="79"/>
        <end position="233"/>
    </location>
</feature>
<evidence type="ECO:0000256" key="1">
    <source>
        <dbReference type="SAM" id="SignalP"/>
    </source>
</evidence>
<dbReference type="SUPFAM" id="SSF55811">
    <property type="entry name" value="Nudix"/>
    <property type="match status" value="1"/>
</dbReference>
<dbReference type="InterPro" id="IPR015797">
    <property type="entry name" value="NUDIX_hydrolase-like_dom_sf"/>
</dbReference>
<protein>
    <recommendedName>
        <fullName evidence="2">Nudix hydrolase domain-containing protein</fullName>
    </recommendedName>
</protein>
<dbReference type="PANTHER" id="PTHR43736">
    <property type="entry name" value="ADP-RIBOSE PYROPHOSPHATASE"/>
    <property type="match status" value="1"/>
</dbReference>